<dbReference type="InterPro" id="IPR032675">
    <property type="entry name" value="LRR_dom_sf"/>
</dbReference>
<keyword evidence="2" id="KW-1133">Transmembrane helix</keyword>
<feature type="region of interest" description="Disordered" evidence="1">
    <location>
        <begin position="275"/>
        <end position="299"/>
    </location>
</feature>
<dbReference type="OrthoDB" id="676979at2759"/>
<feature type="compositionally biased region" description="Polar residues" evidence="1">
    <location>
        <begin position="705"/>
        <end position="721"/>
    </location>
</feature>
<evidence type="ECO:0000313" key="4">
    <source>
        <dbReference type="EMBL" id="KXS12858.1"/>
    </source>
</evidence>
<dbReference type="Pfam" id="PF00560">
    <property type="entry name" value="LRR_1"/>
    <property type="match status" value="2"/>
</dbReference>
<evidence type="ECO:0000256" key="2">
    <source>
        <dbReference type="SAM" id="Phobius"/>
    </source>
</evidence>
<dbReference type="Gene3D" id="3.80.10.10">
    <property type="entry name" value="Ribonuclease Inhibitor"/>
    <property type="match status" value="1"/>
</dbReference>
<dbReference type="Proteomes" id="UP000070544">
    <property type="component" value="Unassembled WGS sequence"/>
</dbReference>
<feature type="region of interest" description="Disordered" evidence="1">
    <location>
        <begin position="372"/>
        <end position="392"/>
    </location>
</feature>
<accession>A0A139A847</accession>
<evidence type="ECO:0000256" key="3">
    <source>
        <dbReference type="SAM" id="SignalP"/>
    </source>
</evidence>
<evidence type="ECO:0000313" key="5">
    <source>
        <dbReference type="Proteomes" id="UP000070544"/>
    </source>
</evidence>
<sequence length="732" mass="74868">MDAASLSRPIAEPPPSPIALAQRGSTSYNSIAHHLPLLLLLTLFASPSLCQSPDCATVELLYAQSSLTPPWPKGFCCGYLGPSSQLLFVGCDESNRTSSILLTSAGLSGPLPPGFASMTSLTTLYLSNNNISGALPDLSPIAPKLQYLLLDGNAFSGPVPSWLTNATSLTALHLQGNDFSGTFPNLSAITTLSVLYTHENEIEGNMDGKLPKTLTACLLRVNGVVNNKKMYACNGDVPKPCTSLSPLPNSGPECPASTLARTTSSAALLFTTQAPPSASASPAAPIAPTSDTQPSPTSTSTIVAAALGSTLFAVLLVIAAYVVHRRRHRSASRVKLSQGYIGLAPLKTGDGGGRQEGTYSYYETPYQAHPAQQLHSLPPPLPPPPHTSLPPSLSALSQLPPPASVSTIATVSRTLTLANPPAPALAAVNAESVSLLALAPAGANAGAGGGAGVAGPGGALGGERVAGVAGGLEAVRGVEDVRGGRGNGGTMSSPQWLFRFLAAPLGLESAPFIDCNLIALCVAAPPANPPDELPLQPSERVTLLAVFRDGWALARSSRGAVGAVPVDALRVEGAAGQGHHAPAQMRAWSPRVESRTWPGVGSAAAARPELSRLPSAAFQSSDLLTPSVDVRGALPTPVIPSVAGAHPPPLPVLPPPPAPPTQLSHFTSLPLPSPVDVSQTDSLRSSGSDRTIGGGERVPRVRGSSKGSLGENGSTWSSWSGRATVGSRLDEP</sequence>
<feature type="signal peptide" evidence="3">
    <location>
        <begin position="1"/>
        <end position="50"/>
    </location>
</feature>
<keyword evidence="2" id="KW-0472">Membrane</keyword>
<evidence type="ECO:0000256" key="1">
    <source>
        <dbReference type="SAM" id="MobiDB-lite"/>
    </source>
</evidence>
<proteinExistence type="predicted"/>
<name>A0A139A847_GONPJ</name>
<feature type="transmembrane region" description="Helical" evidence="2">
    <location>
        <begin position="302"/>
        <end position="323"/>
    </location>
</feature>
<protein>
    <recommendedName>
        <fullName evidence="6">SH3 domain-containing protein</fullName>
    </recommendedName>
</protein>
<feature type="compositionally biased region" description="Polar residues" evidence="1">
    <location>
        <begin position="676"/>
        <end position="689"/>
    </location>
</feature>
<dbReference type="InterPro" id="IPR036028">
    <property type="entry name" value="SH3-like_dom_sf"/>
</dbReference>
<dbReference type="PANTHER" id="PTHR48007">
    <property type="entry name" value="LEUCINE-RICH REPEAT RECEPTOR-LIKE PROTEIN KINASE PXC1"/>
    <property type="match status" value="1"/>
</dbReference>
<dbReference type="InterPro" id="IPR001611">
    <property type="entry name" value="Leu-rich_rpt"/>
</dbReference>
<dbReference type="SUPFAM" id="SSF52058">
    <property type="entry name" value="L domain-like"/>
    <property type="match status" value="1"/>
</dbReference>
<feature type="compositionally biased region" description="Pro residues" evidence="1">
    <location>
        <begin position="377"/>
        <end position="388"/>
    </location>
</feature>
<keyword evidence="2" id="KW-0812">Transmembrane</keyword>
<dbReference type="AlphaFoldDB" id="A0A139A847"/>
<dbReference type="PROSITE" id="PS51450">
    <property type="entry name" value="LRR"/>
    <property type="match status" value="1"/>
</dbReference>
<dbReference type="SUPFAM" id="SSF50044">
    <property type="entry name" value="SH3-domain"/>
    <property type="match status" value="1"/>
</dbReference>
<keyword evidence="5" id="KW-1185">Reference proteome</keyword>
<feature type="region of interest" description="Disordered" evidence="1">
    <location>
        <begin position="649"/>
        <end position="732"/>
    </location>
</feature>
<gene>
    <name evidence="4" type="ORF">M427DRAFT_59171</name>
</gene>
<keyword evidence="3" id="KW-0732">Signal</keyword>
<dbReference type="EMBL" id="KQ965784">
    <property type="protein sequence ID" value="KXS12858.1"/>
    <property type="molecule type" value="Genomic_DNA"/>
</dbReference>
<dbReference type="InterPro" id="IPR046959">
    <property type="entry name" value="PRK1-6/SRF4-like"/>
</dbReference>
<feature type="chain" id="PRO_5007296013" description="SH3 domain-containing protein" evidence="3">
    <location>
        <begin position="51"/>
        <end position="732"/>
    </location>
</feature>
<feature type="compositionally biased region" description="Pro residues" evidence="1">
    <location>
        <begin position="649"/>
        <end position="660"/>
    </location>
</feature>
<dbReference type="PANTHER" id="PTHR48007:SF76">
    <property type="entry name" value="OS03G0145102 PROTEIN"/>
    <property type="match status" value="1"/>
</dbReference>
<organism evidence="4 5">
    <name type="scientific">Gonapodya prolifera (strain JEL478)</name>
    <name type="common">Monoblepharis prolifera</name>
    <dbReference type="NCBI Taxonomy" id="1344416"/>
    <lineage>
        <taxon>Eukaryota</taxon>
        <taxon>Fungi</taxon>
        <taxon>Fungi incertae sedis</taxon>
        <taxon>Chytridiomycota</taxon>
        <taxon>Chytridiomycota incertae sedis</taxon>
        <taxon>Monoblepharidomycetes</taxon>
        <taxon>Monoblepharidales</taxon>
        <taxon>Gonapodyaceae</taxon>
        <taxon>Gonapodya</taxon>
    </lineage>
</organism>
<evidence type="ECO:0008006" key="6">
    <source>
        <dbReference type="Google" id="ProtNLM"/>
    </source>
</evidence>
<reference evidence="4 5" key="1">
    <citation type="journal article" date="2015" name="Genome Biol. Evol.">
        <title>Phylogenomic analyses indicate that early fungi evolved digesting cell walls of algal ancestors of land plants.</title>
        <authorList>
            <person name="Chang Y."/>
            <person name="Wang S."/>
            <person name="Sekimoto S."/>
            <person name="Aerts A.L."/>
            <person name="Choi C."/>
            <person name="Clum A."/>
            <person name="LaButti K.M."/>
            <person name="Lindquist E.A."/>
            <person name="Yee Ngan C."/>
            <person name="Ohm R.A."/>
            <person name="Salamov A.A."/>
            <person name="Grigoriev I.V."/>
            <person name="Spatafora J.W."/>
            <person name="Berbee M.L."/>
        </authorList>
    </citation>
    <scope>NUCLEOTIDE SEQUENCE [LARGE SCALE GENOMIC DNA]</scope>
    <source>
        <strain evidence="4 5">JEL478</strain>
    </source>
</reference>